<sequence length="72" mass="8723">MARDLKLKTGMGRMLKKYITMMFMMKVWTRHMIITMIMIMMVSSLHVDSTNELKAGRYYLYFIRTSKHFSYI</sequence>
<proteinExistence type="predicted"/>
<protein>
    <submittedName>
        <fullName evidence="1">Uncharacterized protein</fullName>
    </submittedName>
</protein>
<organism evidence="1">
    <name type="scientific">Rhizophora mucronata</name>
    <name type="common">Asiatic mangrove</name>
    <dbReference type="NCBI Taxonomy" id="61149"/>
    <lineage>
        <taxon>Eukaryota</taxon>
        <taxon>Viridiplantae</taxon>
        <taxon>Streptophyta</taxon>
        <taxon>Embryophyta</taxon>
        <taxon>Tracheophyta</taxon>
        <taxon>Spermatophyta</taxon>
        <taxon>Magnoliopsida</taxon>
        <taxon>eudicotyledons</taxon>
        <taxon>Gunneridae</taxon>
        <taxon>Pentapetalae</taxon>
        <taxon>rosids</taxon>
        <taxon>fabids</taxon>
        <taxon>Malpighiales</taxon>
        <taxon>Rhizophoraceae</taxon>
        <taxon>Rhizophora</taxon>
    </lineage>
</organism>
<name>A0A2P2M7M8_RHIMU</name>
<reference evidence="1" key="1">
    <citation type="submission" date="2018-02" db="EMBL/GenBank/DDBJ databases">
        <title>Rhizophora mucronata_Transcriptome.</title>
        <authorList>
            <person name="Meera S.P."/>
            <person name="Sreeshan A."/>
            <person name="Augustine A."/>
        </authorList>
    </citation>
    <scope>NUCLEOTIDE SEQUENCE</scope>
    <source>
        <tissue evidence="1">Leaf</tissue>
    </source>
</reference>
<dbReference type="EMBL" id="GGEC01045743">
    <property type="protein sequence ID" value="MBX26227.1"/>
    <property type="molecule type" value="Transcribed_RNA"/>
</dbReference>
<evidence type="ECO:0000313" key="1">
    <source>
        <dbReference type="EMBL" id="MBX26227.1"/>
    </source>
</evidence>
<accession>A0A2P2M7M8</accession>
<dbReference type="AlphaFoldDB" id="A0A2P2M7M8"/>